<comment type="similarity">
    <text evidence="1">Belongs to the peptidase S1C family.</text>
</comment>
<accession>A0A7K3W5B9</accession>
<evidence type="ECO:0000313" key="7">
    <source>
        <dbReference type="EMBL" id="NEK59951.1"/>
    </source>
</evidence>
<gene>
    <name evidence="7" type="ORF">GCU56_19015</name>
</gene>
<dbReference type="PRINTS" id="PR00834">
    <property type="entry name" value="PROTEASES2C"/>
</dbReference>
<feature type="compositionally biased region" description="Basic and acidic residues" evidence="4">
    <location>
        <begin position="121"/>
        <end position="132"/>
    </location>
</feature>
<dbReference type="SUPFAM" id="SSF50494">
    <property type="entry name" value="Trypsin-like serine proteases"/>
    <property type="match status" value="1"/>
</dbReference>
<evidence type="ECO:0000256" key="4">
    <source>
        <dbReference type="SAM" id="MobiDB-lite"/>
    </source>
</evidence>
<dbReference type="InterPro" id="IPR001478">
    <property type="entry name" value="PDZ"/>
</dbReference>
<dbReference type="InterPro" id="IPR001940">
    <property type="entry name" value="Peptidase_S1C"/>
</dbReference>
<sequence length="519" mass="52225">MPEDPQSAVPAPSADVPDEVFSRPRDGVGGFDPPHDAPRPVLVSPPATSPAQQAAFGRPARVDGSFAGDRPTPPPPPVPPPPPEAVLRAFAPPVAAARGLQEPPGGRPGRRRTATGPWWKADARADPWRDPHAPAGLTGPAVFEEDEQSGPIVVDPKGRKRLRLRDLSIRLSVLVVLAVLLIGALGGAAGYLLTRTADESPLLAPGTQLNESEEGVAREPGSVSDIAERVTPAVVSVEVRLGEAGATGSGVVIDGANGYIVTNNHVISGADGVEGAEIRAVFFDGSGSAARIVGRDPASDVAVLKVEKPALLTAALGDSGDVVVGDPVVAIGSPLGLASTVTSGIVSALDRPVRLSGEGSDTNAVISAVQTDAPINPGNSGGALVNGAGEVIGINTAIASLGGGSVGLGFAIPIDTVRDIAEQLISTGRAVHAALGVNARSVTDSARDGALVVNVEPGSAAAEAGIREQDVIIAVDGDAVGSSEELVVAVDAHEPGETISVELVRNGSSQTVEAVLDEA</sequence>
<keyword evidence="2" id="KW-0645">Protease</keyword>
<dbReference type="PANTHER" id="PTHR43343:SF3">
    <property type="entry name" value="PROTEASE DO-LIKE 8, CHLOROPLASTIC"/>
    <property type="match status" value="1"/>
</dbReference>
<keyword evidence="5" id="KW-1133">Transmembrane helix</keyword>
<dbReference type="InterPro" id="IPR043504">
    <property type="entry name" value="Peptidase_S1_PA_chymotrypsin"/>
</dbReference>
<dbReference type="SMART" id="SM00228">
    <property type="entry name" value="PDZ"/>
    <property type="match status" value="1"/>
</dbReference>
<keyword evidence="8" id="KW-1185">Reference proteome</keyword>
<dbReference type="Pfam" id="PF13180">
    <property type="entry name" value="PDZ_2"/>
    <property type="match status" value="1"/>
</dbReference>
<dbReference type="InterPro" id="IPR051201">
    <property type="entry name" value="Chloro_Bact_Ser_Proteases"/>
</dbReference>
<feature type="region of interest" description="Disordered" evidence="4">
    <location>
        <begin position="1"/>
        <end position="142"/>
    </location>
</feature>
<keyword evidence="5" id="KW-0812">Transmembrane</keyword>
<dbReference type="AlphaFoldDB" id="A0A7K3W5B9"/>
<evidence type="ECO:0000313" key="8">
    <source>
        <dbReference type="Proteomes" id="UP000470246"/>
    </source>
</evidence>
<name>A0A7K3W5B9_9ACTN</name>
<dbReference type="InterPro" id="IPR009003">
    <property type="entry name" value="Peptidase_S1_PA"/>
</dbReference>
<dbReference type="Gene3D" id="2.30.42.10">
    <property type="match status" value="1"/>
</dbReference>
<dbReference type="GO" id="GO:0006508">
    <property type="term" value="P:proteolysis"/>
    <property type="evidence" value="ECO:0007669"/>
    <property type="project" value="UniProtKB-KW"/>
</dbReference>
<dbReference type="EMBL" id="JAAGWF010000022">
    <property type="protein sequence ID" value="NEK59951.1"/>
    <property type="molecule type" value="Genomic_DNA"/>
</dbReference>
<dbReference type="PANTHER" id="PTHR43343">
    <property type="entry name" value="PEPTIDASE S12"/>
    <property type="match status" value="1"/>
</dbReference>
<protein>
    <submittedName>
        <fullName evidence="7">PDZ domain-containing protein</fullName>
    </submittedName>
</protein>
<dbReference type="PROSITE" id="PS50106">
    <property type="entry name" value="PDZ"/>
    <property type="match status" value="1"/>
</dbReference>
<keyword evidence="3" id="KW-0378">Hydrolase</keyword>
<dbReference type="Proteomes" id="UP000470246">
    <property type="component" value="Unassembled WGS sequence"/>
</dbReference>
<dbReference type="InterPro" id="IPR036034">
    <property type="entry name" value="PDZ_sf"/>
</dbReference>
<feature type="domain" description="PDZ" evidence="6">
    <location>
        <begin position="424"/>
        <end position="507"/>
    </location>
</feature>
<dbReference type="GO" id="GO:0004252">
    <property type="term" value="F:serine-type endopeptidase activity"/>
    <property type="evidence" value="ECO:0007669"/>
    <property type="project" value="InterPro"/>
</dbReference>
<comment type="caution">
    <text evidence="7">The sequence shown here is derived from an EMBL/GenBank/DDBJ whole genome shotgun (WGS) entry which is preliminary data.</text>
</comment>
<evidence type="ECO:0000256" key="1">
    <source>
        <dbReference type="ARBA" id="ARBA00010541"/>
    </source>
</evidence>
<keyword evidence="5" id="KW-0472">Membrane</keyword>
<feature type="compositionally biased region" description="Pro residues" evidence="4">
    <location>
        <begin position="71"/>
        <end position="84"/>
    </location>
</feature>
<organism evidence="7 8">
    <name type="scientific">Geodermatophilus sabuli</name>
    <dbReference type="NCBI Taxonomy" id="1564158"/>
    <lineage>
        <taxon>Bacteria</taxon>
        <taxon>Bacillati</taxon>
        <taxon>Actinomycetota</taxon>
        <taxon>Actinomycetes</taxon>
        <taxon>Geodermatophilales</taxon>
        <taxon>Geodermatophilaceae</taxon>
        <taxon>Geodermatophilus</taxon>
    </lineage>
</organism>
<dbReference type="CDD" id="cd06779">
    <property type="entry name" value="cpPDZ_Deg_HtrA-like"/>
    <property type="match status" value="1"/>
</dbReference>
<feature type="compositionally biased region" description="Low complexity" evidence="4">
    <location>
        <begin position="44"/>
        <end position="55"/>
    </location>
</feature>
<feature type="transmembrane region" description="Helical" evidence="5">
    <location>
        <begin position="167"/>
        <end position="193"/>
    </location>
</feature>
<dbReference type="SUPFAM" id="SSF50156">
    <property type="entry name" value="PDZ domain-like"/>
    <property type="match status" value="1"/>
</dbReference>
<evidence type="ECO:0000256" key="5">
    <source>
        <dbReference type="SAM" id="Phobius"/>
    </source>
</evidence>
<evidence type="ECO:0000259" key="6">
    <source>
        <dbReference type="PROSITE" id="PS50106"/>
    </source>
</evidence>
<proteinExistence type="inferred from homology"/>
<evidence type="ECO:0000256" key="3">
    <source>
        <dbReference type="ARBA" id="ARBA00022801"/>
    </source>
</evidence>
<dbReference type="Gene3D" id="2.40.10.10">
    <property type="entry name" value="Trypsin-like serine proteases"/>
    <property type="match status" value="2"/>
</dbReference>
<dbReference type="Pfam" id="PF13365">
    <property type="entry name" value="Trypsin_2"/>
    <property type="match status" value="1"/>
</dbReference>
<reference evidence="7 8" key="1">
    <citation type="submission" date="2020-02" db="EMBL/GenBank/DDBJ databases">
        <title>Geodermatophilus sabuli CPCC 205279 I12A-02694.</title>
        <authorList>
            <person name="Jiang Z."/>
        </authorList>
    </citation>
    <scope>NUCLEOTIDE SEQUENCE [LARGE SCALE GENOMIC DNA]</scope>
    <source>
        <strain evidence="7 8">I12A-02694</strain>
    </source>
</reference>
<evidence type="ECO:0000256" key="2">
    <source>
        <dbReference type="ARBA" id="ARBA00022670"/>
    </source>
</evidence>